<name>A0ABV3CDZ2_9ACTN</name>
<feature type="domain" description="DRBM" evidence="4">
    <location>
        <begin position="215"/>
        <end position="283"/>
    </location>
</feature>
<dbReference type="Pfam" id="PF12419">
    <property type="entry name" value="DUF3670"/>
    <property type="match status" value="1"/>
</dbReference>
<dbReference type="InterPro" id="IPR000330">
    <property type="entry name" value="SNF2_N"/>
</dbReference>
<dbReference type="SUPFAM" id="SSF54768">
    <property type="entry name" value="dsRNA-binding domain-like"/>
    <property type="match status" value="1"/>
</dbReference>
<dbReference type="InterPro" id="IPR027417">
    <property type="entry name" value="P-loop_NTPase"/>
</dbReference>
<dbReference type="Proteomes" id="UP001551329">
    <property type="component" value="Unassembled WGS sequence"/>
</dbReference>
<keyword evidence="1" id="KW-0378">Hydrolase</keyword>
<organism evidence="7 8">
    <name type="scientific">Streptomyces narbonensis</name>
    <dbReference type="NCBI Taxonomy" id="67333"/>
    <lineage>
        <taxon>Bacteria</taxon>
        <taxon>Bacillati</taxon>
        <taxon>Actinomycetota</taxon>
        <taxon>Actinomycetes</taxon>
        <taxon>Kitasatosporales</taxon>
        <taxon>Streptomycetaceae</taxon>
        <taxon>Streptomyces</taxon>
    </lineage>
</organism>
<dbReference type="EMBL" id="JBEZAE010000015">
    <property type="protein sequence ID" value="MEU7073004.1"/>
    <property type="molecule type" value="Genomic_DNA"/>
</dbReference>
<dbReference type="SUPFAM" id="SSF52540">
    <property type="entry name" value="P-loop containing nucleoside triphosphate hydrolases"/>
    <property type="match status" value="2"/>
</dbReference>
<dbReference type="InterPro" id="IPR001650">
    <property type="entry name" value="Helicase_C-like"/>
</dbReference>
<dbReference type="SMART" id="SM00358">
    <property type="entry name" value="DSRM"/>
    <property type="match status" value="1"/>
</dbReference>
<feature type="compositionally biased region" description="Low complexity" evidence="3">
    <location>
        <begin position="296"/>
        <end position="305"/>
    </location>
</feature>
<dbReference type="InterPro" id="IPR022138">
    <property type="entry name" value="DUF3670"/>
</dbReference>
<dbReference type="InterPro" id="IPR014001">
    <property type="entry name" value="Helicase_ATP-bd"/>
</dbReference>
<evidence type="ECO:0000256" key="3">
    <source>
        <dbReference type="SAM" id="MobiDB-lite"/>
    </source>
</evidence>
<dbReference type="PROSITE" id="PS51192">
    <property type="entry name" value="HELICASE_ATP_BIND_1"/>
    <property type="match status" value="1"/>
</dbReference>
<dbReference type="Pfam" id="PF00271">
    <property type="entry name" value="Helicase_C"/>
    <property type="match status" value="1"/>
</dbReference>
<dbReference type="Gene3D" id="3.40.50.10810">
    <property type="entry name" value="Tandem AAA-ATPase domain"/>
    <property type="match status" value="1"/>
</dbReference>
<reference evidence="7 8" key="1">
    <citation type="submission" date="2024-06" db="EMBL/GenBank/DDBJ databases">
        <title>The Natural Products Discovery Center: Release of the First 8490 Sequenced Strains for Exploring Actinobacteria Biosynthetic Diversity.</title>
        <authorList>
            <person name="Kalkreuter E."/>
            <person name="Kautsar S.A."/>
            <person name="Yang D."/>
            <person name="Bader C.D."/>
            <person name="Teijaro C.N."/>
            <person name="Fluegel L."/>
            <person name="Davis C.M."/>
            <person name="Simpson J.R."/>
            <person name="Lauterbach L."/>
            <person name="Steele A.D."/>
            <person name="Gui C."/>
            <person name="Meng S."/>
            <person name="Li G."/>
            <person name="Viehrig K."/>
            <person name="Ye F."/>
            <person name="Su P."/>
            <person name="Kiefer A.F."/>
            <person name="Nichols A."/>
            <person name="Cepeda A.J."/>
            <person name="Yan W."/>
            <person name="Fan B."/>
            <person name="Jiang Y."/>
            <person name="Adhikari A."/>
            <person name="Zheng C.-J."/>
            <person name="Schuster L."/>
            <person name="Cowan T.M."/>
            <person name="Smanski M.J."/>
            <person name="Chevrette M.G."/>
            <person name="De Carvalho L.P.S."/>
            <person name="Shen B."/>
        </authorList>
    </citation>
    <scope>NUCLEOTIDE SEQUENCE [LARGE SCALE GENOMIC DNA]</scope>
    <source>
        <strain evidence="7 8">NPDC045974</strain>
    </source>
</reference>
<evidence type="ECO:0000259" key="6">
    <source>
        <dbReference type="PROSITE" id="PS51194"/>
    </source>
</evidence>
<evidence type="ECO:0000256" key="2">
    <source>
        <dbReference type="PROSITE-ProRule" id="PRU00266"/>
    </source>
</evidence>
<dbReference type="Gene3D" id="3.30.160.20">
    <property type="match status" value="1"/>
</dbReference>
<dbReference type="Gene3D" id="3.40.50.300">
    <property type="entry name" value="P-loop containing nucleotide triphosphate hydrolases"/>
    <property type="match status" value="1"/>
</dbReference>
<protein>
    <submittedName>
        <fullName evidence="7">SNF2-related protein</fullName>
    </submittedName>
</protein>
<feature type="domain" description="Helicase ATP-binding" evidence="5">
    <location>
        <begin position="821"/>
        <end position="981"/>
    </location>
</feature>
<feature type="region of interest" description="Disordered" evidence="3">
    <location>
        <begin position="287"/>
        <end position="318"/>
    </location>
</feature>
<dbReference type="CDD" id="cd00048">
    <property type="entry name" value="DSRM_SF"/>
    <property type="match status" value="1"/>
</dbReference>
<dbReference type="SMART" id="SM00490">
    <property type="entry name" value="HELICc"/>
    <property type="match status" value="1"/>
</dbReference>
<dbReference type="InterPro" id="IPR038718">
    <property type="entry name" value="SNF2-like_sf"/>
</dbReference>
<gene>
    <name evidence="7" type="ORF">AB0A88_23045</name>
</gene>
<evidence type="ECO:0000256" key="1">
    <source>
        <dbReference type="ARBA" id="ARBA00022801"/>
    </source>
</evidence>
<evidence type="ECO:0000313" key="7">
    <source>
        <dbReference type="EMBL" id="MEU7073004.1"/>
    </source>
</evidence>
<keyword evidence="8" id="KW-1185">Reference proteome</keyword>
<comment type="caution">
    <text evidence="7">The sequence shown here is derived from an EMBL/GenBank/DDBJ whole genome shotgun (WGS) entry which is preliminary data.</text>
</comment>
<dbReference type="InterPro" id="IPR049730">
    <property type="entry name" value="SNF2/RAD54-like_C"/>
</dbReference>
<feature type="region of interest" description="Disordered" evidence="3">
    <location>
        <begin position="1"/>
        <end position="36"/>
    </location>
</feature>
<proteinExistence type="predicted"/>
<accession>A0ABV3CDZ2</accession>
<sequence length="1281" mass="135489">MSIDRLQHISPAALAARTPRVQIPPSRTDTDAPAEGTPVALMDADTFRSTLHRVVAQRTPAAAVATEAARRIAQGHLDVAALRTVLFETGGADIWAPARHAALTAIAASPALAPSVISMHAQLLRTPAATVREGQGDDGQPFFVAQAAFAPAGRDITGSVQQARTRKGARQRAMASLIAALAGLPDPLADRAVPGWNWDTPAAQPPAPAPAGAANPVSALNEFHQAGHITRPDYRLPTPTPTGFTATVTAIHHGRQLTGEGTGPTKRQARAEAADRLLKTLQTALSADAEPPAEPEPAAGPVQPALPAPTEGQEAPRALPASPADLFAAQRLLEQALADGAALTLLPSRHPGRAAWMLFQPDGTPLPALTQAPPPLQPVTRDLVLAGAGGIMPRRAIVTGLAVPVGLALPTLLTPREGEHPSVTGWRAGLRLALTCVAHQRVYPALTADGQGCWRIGPITEPLRTAVTAAAAQMAPEGHCLLAGANPLRVTAPENALWPLLDAVADAMVRTPGAAPLLGPGPFTSTPAPDTDPGAELWAWADAIEDAVDPCPAPRLTLRIKEPENTEHAPTAQAVLLLAADDQDEPVQASSIWDGHLTRPTLTPAVLPGVRRALRRGARDFPPLGDLAAQERPRRLTLSAEDVAHLHDHAAAPLAAAGITIHWPPTLLGALSATAVIGRPDSADESAPGAGLLALDRLVDCRWHISLEGDPLTEEEMTALADAAWPLIRMRGRWLLIDPDTARRARHRDLAPLPSLDALAAALSGTLTLDGETRDVRPAGTLATLVDALRQAPDDPQPVPPPAGLNASLRHYQQRALTWLAHTLGMGFGALLADDMGLGKTLTTIAVHLHRAETAGEAAGPTLVVCPASLITNWQREIARFAPGTTIVRYHGTGRALDAEALDHTTVVITTYGTLRRDPALAATQWGMVVADEAQHIKNPASATAKALREIPAGARLAVTGTPVENNLTELWAILDWTNEGLFGTRAAFRARYGAVEKDPAGPAAAGLARLIAPFMLRRRKTDPGIAPELPGKIHHHRVVALTDEQTGLYEATVRDTMHQISTSSGIERRGLVLKLLQALRQICNTPTLYLKEPLDDAEPADLARRSGKLAALDDLAATLADRGEAALVFTGYVQMGRILERHLAALGRSVRFLHGGTPPARRQELVDAFQNDPDPAPVFILSVKAAGTGLTLTRAEHVIHYDRPWNPAVEDQATDRAHRIGQHRTVQVHHLITEGTVEDHINELLARKRALTDAVLTSGEGALTELDDTELAALVTLGTR</sequence>
<dbReference type="CDD" id="cd18793">
    <property type="entry name" value="SF2_C_SNF"/>
    <property type="match status" value="1"/>
</dbReference>
<feature type="domain" description="Helicase C-terminal" evidence="6">
    <location>
        <begin position="1112"/>
        <end position="1271"/>
    </location>
</feature>
<dbReference type="Pfam" id="PF00176">
    <property type="entry name" value="SNF2-rel_dom"/>
    <property type="match status" value="1"/>
</dbReference>
<evidence type="ECO:0000313" key="8">
    <source>
        <dbReference type="Proteomes" id="UP001551329"/>
    </source>
</evidence>
<keyword evidence="2" id="KW-0694">RNA-binding</keyword>
<dbReference type="PROSITE" id="PS51194">
    <property type="entry name" value="HELICASE_CTER"/>
    <property type="match status" value="1"/>
</dbReference>
<evidence type="ECO:0000259" key="4">
    <source>
        <dbReference type="PROSITE" id="PS50137"/>
    </source>
</evidence>
<dbReference type="PROSITE" id="PS50137">
    <property type="entry name" value="DS_RBD"/>
    <property type="match status" value="1"/>
</dbReference>
<dbReference type="PANTHER" id="PTHR10799">
    <property type="entry name" value="SNF2/RAD54 HELICASE FAMILY"/>
    <property type="match status" value="1"/>
</dbReference>
<dbReference type="InterPro" id="IPR014720">
    <property type="entry name" value="dsRBD_dom"/>
</dbReference>
<dbReference type="SMART" id="SM00487">
    <property type="entry name" value="DEXDc"/>
    <property type="match status" value="1"/>
</dbReference>
<evidence type="ECO:0000259" key="5">
    <source>
        <dbReference type="PROSITE" id="PS51192"/>
    </source>
</evidence>